<keyword evidence="1" id="KW-0812">Transmembrane</keyword>
<gene>
    <name evidence="2" type="ORF">SDC9_17129</name>
</gene>
<evidence type="ECO:0000313" key="2">
    <source>
        <dbReference type="EMBL" id="MPL71354.1"/>
    </source>
</evidence>
<organism evidence="2">
    <name type="scientific">bioreactor metagenome</name>
    <dbReference type="NCBI Taxonomy" id="1076179"/>
    <lineage>
        <taxon>unclassified sequences</taxon>
        <taxon>metagenomes</taxon>
        <taxon>ecological metagenomes</taxon>
    </lineage>
</organism>
<comment type="caution">
    <text evidence="2">The sequence shown here is derived from an EMBL/GenBank/DDBJ whole genome shotgun (WGS) entry which is preliminary data.</text>
</comment>
<proteinExistence type="predicted"/>
<evidence type="ECO:0000256" key="1">
    <source>
        <dbReference type="SAM" id="Phobius"/>
    </source>
</evidence>
<keyword evidence="1" id="KW-1133">Transmembrane helix</keyword>
<protein>
    <submittedName>
        <fullName evidence="2">Uncharacterized protein</fullName>
    </submittedName>
</protein>
<feature type="transmembrane region" description="Helical" evidence="1">
    <location>
        <begin position="49"/>
        <end position="71"/>
    </location>
</feature>
<dbReference type="AlphaFoldDB" id="A0A644TWJ9"/>
<name>A0A644TWJ9_9ZZZZ</name>
<dbReference type="EMBL" id="VSSQ01000058">
    <property type="protein sequence ID" value="MPL71354.1"/>
    <property type="molecule type" value="Genomic_DNA"/>
</dbReference>
<sequence>MKLKTNSFHIQKKIVINLKNSLLIASIFILFSFLAMSYFFIFVFSTYNILLLIIFEIILFFIIIGISIQIYEILSNKETYDYDIQQEFIKSPNYTRRLEKTYTNNKKIKDRKKYHEKKVSKKHRHHKGLISKKDYYKKKGSSAAIKYGGWYLFPPF</sequence>
<keyword evidence="1" id="KW-0472">Membrane</keyword>
<feature type="transmembrane region" description="Helical" evidence="1">
    <location>
        <begin position="21"/>
        <end position="43"/>
    </location>
</feature>
<reference evidence="2" key="1">
    <citation type="submission" date="2019-08" db="EMBL/GenBank/DDBJ databases">
        <authorList>
            <person name="Kucharzyk K."/>
            <person name="Murdoch R.W."/>
            <person name="Higgins S."/>
            <person name="Loffler F."/>
        </authorList>
    </citation>
    <scope>NUCLEOTIDE SEQUENCE</scope>
</reference>
<accession>A0A644TWJ9</accession>